<gene>
    <name evidence="4" type="primary">bm3R1_2</name>
    <name evidence="4" type="ORF">DEAC_c17630</name>
</gene>
<reference evidence="4 5" key="1">
    <citation type="submission" date="2015-06" db="EMBL/GenBank/DDBJ databases">
        <title>Draft genome of the moderately acidophilic sulfate reducer Candidatus Desulfosporosinus acididurans strain M1.</title>
        <authorList>
            <person name="Poehlein A."/>
            <person name="Petzsch P."/>
            <person name="Johnson B.D."/>
            <person name="Schloemann M."/>
            <person name="Daniel R."/>
            <person name="Muehling M."/>
        </authorList>
    </citation>
    <scope>NUCLEOTIDE SEQUENCE [LARGE SCALE GENOMIC DNA]</scope>
    <source>
        <strain evidence="4 5">M1</strain>
    </source>
</reference>
<evidence type="ECO:0000313" key="5">
    <source>
        <dbReference type="Proteomes" id="UP000036356"/>
    </source>
</evidence>
<feature type="DNA-binding region" description="H-T-H motif" evidence="2">
    <location>
        <begin position="29"/>
        <end position="48"/>
    </location>
</feature>
<keyword evidence="5" id="KW-1185">Reference proteome</keyword>
<evidence type="ECO:0000256" key="1">
    <source>
        <dbReference type="ARBA" id="ARBA00023125"/>
    </source>
</evidence>
<feature type="domain" description="HTH tetR-type" evidence="3">
    <location>
        <begin position="6"/>
        <end position="66"/>
    </location>
</feature>
<dbReference type="SUPFAM" id="SSF46689">
    <property type="entry name" value="Homeodomain-like"/>
    <property type="match status" value="1"/>
</dbReference>
<dbReference type="PATRIC" id="fig|476652.3.peg.1820"/>
<dbReference type="InterPro" id="IPR009057">
    <property type="entry name" value="Homeodomain-like_sf"/>
</dbReference>
<keyword evidence="1 2" id="KW-0238">DNA-binding</keyword>
<dbReference type="STRING" id="476652.DEAC_c17630"/>
<evidence type="ECO:0000256" key="2">
    <source>
        <dbReference type="PROSITE-ProRule" id="PRU00335"/>
    </source>
</evidence>
<protein>
    <submittedName>
        <fullName evidence="4">HTH-type transcriptional repressor Bm3R1</fullName>
    </submittedName>
</protein>
<proteinExistence type="predicted"/>
<dbReference type="PANTHER" id="PTHR43479:SF11">
    <property type="entry name" value="ACREF_ENVCD OPERON REPRESSOR-RELATED"/>
    <property type="match status" value="1"/>
</dbReference>
<accession>A0A0J1FSB3</accession>
<dbReference type="AlphaFoldDB" id="A0A0J1FSB3"/>
<dbReference type="InterPro" id="IPR001647">
    <property type="entry name" value="HTH_TetR"/>
</dbReference>
<sequence length="189" mass="22624">MQYLKNEVRNRIIMEAMKEFQDRGFLHGSMRTIANNAGVAIGNVYRYFKNKEDLFNEIVEPVYQCFLRMEVHKQEICSFEEIVNSIMEVMKEYKIQLLIIVDKSKGTKYARFKEELTKFAEKSLRESLWPELQEKGIEVKDPFIFYVIASTFIEGLFLIFRKAEEEVATRYLIHQLMILFFDNLDKRFE</sequence>
<dbReference type="Pfam" id="PF00440">
    <property type="entry name" value="TetR_N"/>
    <property type="match status" value="1"/>
</dbReference>
<dbReference type="Gene3D" id="1.10.357.10">
    <property type="entry name" value="Tetracycline Repressor, domain 2"/>
    <property type="match status" value="1"/>
</dbReference>
<dbReference type="GO" id="GO:0003677">
    <property type="term" value="F:DNA binding"/>
    <property type="evidence" value="ECO:0007669"/>
    <property type="project" value="UniProtKB-UniRule"/>
</dbReference>
<dbReference type="Proteomes" id="UP000036356">
    <property type="component" value="Unassembled WGS sequence"/>
</dbReference>
<evidence type="ECO:0000313" key="4">
    <source>
        <dbReference type="EMBL" id="KLU66364.1"/>
    </source>
</evidence>
<dbReference type="InterPro" id="IPR023772">
    <property type="entry name" value="DNA-bd_HTH_TetR-type_CS"/>
</dbReference>
<dbReference type="PROSITE" id="PS01081">
    <property type="entry name" value="HTH_TETR_1"/>
    <property type="match status" value="1"/>
</dbReference>
<name>A0A0J1FSB3_9FIRM</name>
<evidence type="ECO:0000259" key="3">
    <source>
        <dbReference type="PROSITE" id="PS50977"/>
    </source>
</evidence>
<organism evidence="4 5">
    <name type="scientific">Desulfosporosinus acididurans</name>
    <dbReference type="NCBI Taxonomy" id="476652"/>
    <lineage>
        <taxon>Bacteria</taxon>
        <taxon>Bacillati</taxon>
        <taxon>Bacillota</taxon>
        <taxon>Clostridia</taxon>
        <taxon>Eubacteriales</taxon>
        <taxon>Desulfitobacteriaceae</taxon>
        <taxon>Desulfosporosinus</taxon>
    </lineage>
</organism>
<dbReference type="InterPro" id="IPR050624">
    <property type="entry name" value="HTH-type_Tx_Regulator"/>
</dbReference>
<dbReference type="PROSITE" id="PS50977">
    <property type="entry name" value="HTH_TETR_2"/>
    <property type="match status" value="1"/>
</dbReference>
<comment type="caution">
    <text evidence="4">The sequence shown here is derived from an EMBL/GenBank/DDBJ whole genome shotgun (WGS) entry which is preliminary data.</text>
</comment>
<dbReference type="PRINTS" id="PR00455">
    <property type="entry name" value="HTHTETR"/>
</dbReference>
<dbReference type="EMBL" id="LDZY01000005">
    <property type="protein sequence ID" value="KLU66364.1"/>
    <property type="molecule type" value="Genomic_DNA"/>
</dbReference>
<dbReference type="PANTHER" id="PTHR43479">
    <property type="entry name" value="ACREF/ENVCD OPERON REPRESSOR-RELATED"/>
    <property type="match status" value="1"/>
</dbReference>